<evidence type="ECO:0000256" key="10">
    <source>
        <dbReference type="PIRSR" id="PIRSR611150-1"/>
    </source>
</evidence>
<keyword evidence="4 12" id="KW-0719">Serine esterase</keyword>
<dbReference type="OrthoDB" id="3225429at2759"/>
<keyword evidence="8 11" id="KW-1015">Disulfide bond</keyword>
<evidence type="ECO:0000313" key="14">
    <source>
        <dbReference type="Proteomes" id="UP000824998"/>
    </source>
</evidence>
<comment type="catalytic activity">
    <reaction evidence="9 12">
        <text>cutin + H2O = cutin monomers.</text>
        <dbReference type="EC" id="3.1.1.74"/>
    </reaction>
</comment>
<dbReference type="GO" id="GO:0050525">
    <property type="term" value="F:cutinase activity"/>
    <property type="evidence" value="ECO:0007669"/>
    <property type="project" value="UniProtKB-UniRule"/>
</dbReference>
<feature type="disulfide bond" evidence="11">
    <location>
        <begin position="91"/>
        <end position="167"/>
    </location>
</feature>
<evidence type="ECO:0000256" key="2">
    <source>
        <dbReference type="ARBA" id="ARBA00007534"/>
    </source>
</evidence>
<comment type="subcellular location">
    <subcellularLocation>
        <location evidence="1 12">Secreted</location>
    </subcellularLocation>
</comment>
<evidence type="ECO:0000256" key="5">
    <source>
        <dbReference type="ARBA" id="ARBA00022525"/>
    </source>
</evidence>
<keyword evidence="6 12" id="KW-0732">Signal</keyword>
<protein>
    <recommendedName>
        <fullName evidence="3 12">Cutinase</fullName>
        <ecNumber evidence="3 12">3.1.1.74</ecNumber>
    </recommendedName>
</protein>
<feature type="signal peptide" evidence="12">
    <location>
        <begin position="1"/>
        <end position="17"/>
    </location>
</feature>
<name>A0A9P7YSK2_9HELO</name>
<evidence type="ECO:0000256" key="12">
    <source>
        <dbReference type="RuleBase" id="RU361263"/>
    </source>
</evidence>
<evidence type="ECO:0000256" key="1">
    <source>
        <dbReference type="ARBA" id="ARBA00004613"/>
    </source>
</evidence>
<evidence type="ECO:0000256" key="8">
    <source>
        <dbReference type="ARBA" id="ARBA00023157"/>
    </source>
</evidence>
<evidence type="ECO:0000313" key="13">
    <source>
        <dbReference type="EMBL" id="KAG9239198.1"/>
    </source>
</evidence>
<dbReference type="Proteomes" id="UP000824998">
    <property type="component" value="Unassembled WGS sequence"/>
</dbReference>
<dbReference type="SMART" id="SM01110">
    <property type="entry name" value="Cutinase"/>
    <property type="match status" value="1"/>
</dbReference>
<proteinExistence type="inferred from homology"/>
<evidence type="ECO:0000256" key="4">
    <source>
        <dbReference type="ARBA" id="ARBA00022487"/>
    </source>
</evidence>
<evidence type="ECO:0000256" key="6">
    <source>
        <dbReference type="ARBA" id="ARBA00022729"/>
    </source>
</evidence>
<feature type="active site" evidence="10">
    <location>
        <position position="230"/>
    </location>
</feature>
<dbReference type="EMBL" id="MU251361">
    <property type="protein sequence ID" value="KAG9239198.1"/>
    <property type="molecule type" value="Genomic_DNA"/>
</dbReference>
<feature type="disulfide bond" evidence="11">
    <location>
        <begin position="226"/>
        <end position="233"/>
    </location>
</feature>
<comment type="caution">
    <text evidence="13">The sequence shown here is derived from an EMBL/GenBank/DDBJ whole genome shotgun (WGS) entry which is preliminary data.</text>
</comment>
<sequence>MYFSKVALLSLIGLAIASPVAVPVPVPSLASREEALSKRESLTNFLAILLDFLPAISGTIDAVTGVLTAFEGLLAKLTGEQTTYNELSGSCKAYTVIFARGTTEPGNVGILVGPPFFKALDMVAGAANVVVQGVNGYDADVDGYLDGGDAGGSAQMASQIASAKAKCPNTKLIASGYSQGGQLVHNAAKLLPAATAQWISKVVIFGDPFSAQSVANVAASKTRIFCNKGDNICVNGPLILPAHLIYGTNAAAAAAFVVS</sequence>
<accession>A0A9P7YSK2</accession>
<dbReference type="InterPro" id="IPR011150">
    <property type="entry name" value="Cutinase_monf"/>
</dbReference>
<feature type="active site" description="Proton donor/acceptor" evidence="10">
    <location>
        <position position="243"/>
    </location>
</feature>
<dbReference type="PRINTS" id="PR00129">
    <property type="entry name" value="CUTINASE"/>
</dbReference>
<dbReference type="PANTHER" id="PTHR48250">
    <property type="entry name" value="CUTINASE 2-RELATED"/>
    <property type="match status" value="1"/>
</dbReference>
<dbReference type="SUPFAM" id="SSF53474">
    <property type="entry name" value="alpha/beta-Hydrolases"/>
    <property type="match status" value="1"/>
</dbReference>
<reference evidence="13" key="1">
    <citation type="journal article" date="2021" name="IMA Fungus">
        <title>Genomic characterization of three marine fungi, including Emericellopsis atlantica sp. nov. with signatures of a generalist lifestyle and marine biomass degradation.</title>
        <authorList>
            <person name="Hagestad O.C."/>
            <person name="Hou L."/>
            <person name="Andersen J.H."/>
            <person name="Hansen E.H."/>
            <person name="Altermark B."/>
            <person name="Li C."/>
            <person name="Kuhnert E."/>
            <person name="Cox R.J."/>
            <person name="Crous P.W."/>
            <person name="Spatafora J.W."/>
            <person name="Lail K."/>
            <person name="Amirebrahimi M."/>
            <person name="Lipzen A."/>
            <person name="Pangilinan J."/>
            <person name="Andreopoulos W."/>
            <person name="Hayes R.D."/>
            <person name="Ng V."/>
            <person name="Grigoriev I.V."/>
            <person name="Jackson S.A."/>
            <person name="Sutton T.D.S."/>
            <person name="Dobson A.D.W."/>
            <person name="Rama T."/>
        </authorList>
    </citation>
    <scope>NUCLEOTIDE SEQUENCE</scope>
    <source>
        <strain evidence="13">TRa018bII</strain>
    </source>
</reference>
<evidence type="ECO:0000256" key="7">
    <source>
        <dbReference type="ARBA" id="ARBA00022801"/>
    </source>
</evidence>
<feature type="chain" id="PRO_5040544879" description="Cutinase" evidence="12">
    <location>
        <begin position="18"/>
        <end position="259"/>
    </location>
</feature>
<feature type="active site" description="Nucleophile" evidence="10">
    <location>
        <position position="178"/>
    </location>
</feature>
<dbReference type="PANTHER" id="PTHR48250:SF1">
    <property type="entry name" value="CUTINASE"/>
    <property type="match status" value="1"/>
</dbReference>
<dbReference type="EC" id="3.1.1.74" evidence="3 12"/>
<keyword evidence="7 12" id="KW-0378">Hydrolase</keyword>
<comment type="function">
    <text evidence="12">Catalyzes the hydrolysis of complex carboxylic polyesters found in the cell wall of plants. Degrades cutin, a macromolecule that forms the structure of the plant cuticle.</text>
</comment>
<evidence type="ECO:0000256" key="9">
    <source>
        <dbReference type="ARBA" id="ARBA00034045"/>
    </source>
</evidence>
<keyword evidence="5 12" id="KW-0964">Secreted</keyword>
<dbReference type="InterPro" id="IPR029058">
    <property type="entry name" value="AB_hydrolase_fold"/>
</dbReference>
<gene>
    <name evidence="13" type="ORF">BJ875DRAFT_366393</name>
</gene>
<comment type="similarity">
    <text evidence="2 12">Belongs to the cutinase family.</text>
</comment>
<dbReference type="Gene3D" id="3.40.50.1820">
    <property type="entry name" value="alpha/beta hydrolase"/>
    <property type="match status" value="1"/>
</dbReference>
<evidence type="ECO:0000256" key="11">
    <source>
        <dbReference type="PIRSR" id="PIRSR611150-2"/>
    </source>
</evidence>
<evidence type="ECO:0000256" key="3">
    <source>
        <dbReference type="ARBA" id="ARBA00013095"/>
    </source>
</evidence>
<dbReference type="InterPro" id="IPR000675">
    <property type="entry name" value="Cutinase/axe"/>
</dbReference>
<dbReference type="PROSITE" id="PS00155">
    <property type="entry name" value="CUTINASE_1"/>
    <property type="match status" value="1"/>
</dbReference>
<organism evidence="13 14">
    <name type="scientific">Amylocarpus encephaloides</name>
    <dbReference type="NCBI Taxonomy" id="45428"/>
    <lineage>
        <taxon>Eukaryota</taxon>
        <taxon>Fungi</taxon>
        <taxon>Dikarya</taxon>
        <taxon>Ascomycota</taxon>
        <taxon>Pezizomycotina</taxon>
        <taxon>Leotiomycetes</taxon>
        <taxon>Helotiales</taxon>
        <taxon>Helotiales incertae sedis</taxon>
        <taxon>Amylocarpus</taxon>
    </lineage>
</organism>
<dbReference type="Pfam" id="PF01083">
    <property type="entry name" value="Cutinase"/>
    <property type="match status" value="1"/>
</dbReference>
<dbReference type="InterPro" id="IPR043580">
    <property type="entry name" value="CUTINASE_1"/>
</dbReference>
<dbReference type="GO" id="GO:0005576">
    <property type="term" value="C:extracellular region"/>
    <property type="evidence" value="ECO:0007669"/>
    <property type="project" value="UniProtKB-SubCell"/>
</dbReference>
<dbReference type="AlphaFoldDB" id="A0A9P7YSK2"/>
<keyword evidence="14" id="KW-1185">Reference proteome</keyword>
<dbReference type="GO" id="GO:0016052">
    <property type="term" value="P:carbohydrate catabolic process"/>
    <property type="evidence" value="ECO:0007669"/>
    <property type="project" value="TreeGrafter"/>
</dbReference>